<protein>
    <submittedName>
        <fullName evidence="3">DMT family transporter</fullName>
    </submittedName>
</protein>
<gene>
    <name evidence="4" type="ORF">H9L21_10470</name>
    <name evidence="3" type="ORF">IBG24_10115</name>
</gene>
<dbReference type="Proteomes" id="UP000620591">
    <property type="component" value="Unassembled WGS sequence"/>
</dbReference>
<dbReference type="EMBL" id="JACTVM010000002">
    <property type="protein sequence ID" value="MBC9226670.1"/>
    <property type="molecule type" value="Genomic_DNA"/>
</dbReference>
<evidence type="ECO:0000313" key="3">
    <source>
        <dbReference type="EMBL" id="MBC9226670.1"/>
    </source>
</evidence>
<dbReference type="Gene3D" id="1.10.3730.20">
    <property type="match status" value="1"/>
</dbReference>
<dbReference type="PANTHER" id="PTHR40761">
    <property type="entry name" value="CONSERVED INTEGRAL MEMBRANE ALANINE VALINE AND LEUCINE RICH PROTEIN-RELATED"/>
    <property type="match status" value="1"/>
</dbReference>
<feature type="transmembrane region" description="Helical" evidence="1">
    <location>
        <begin position="165"/>
        <end position="187"/>
    </location>
</feature>
<sequence length="292" mass="30416">MTPSPTLAAVLALCSALGFAFSTSFQHLAAGRVQLTVTHPLLVLLQLLRSPRWLAGSTIGLAAWLLHAVALNLGTLSLVQPIILLGVVLAVVVRSSLERRLPQLTELAGVVVTIVSLMAVVSVADTSHQGRDAPTVAMLAVAATGVVIALAVTRLSNQLPRRGMAAFVLGMTAGMLFGITACLMKVVGTAMSDHGFPGFLGTWSPWVLLACALLAMSLNQRAYQLSRLSHSMPVLNVTSVLLSILLGSLLFDESLPTTPGALAIQAIGLVGIAWGLYRIADAGSRATVVTTD</sequence>
<feature type="chain" id="PRO_5039525167" evidence="2">
    <location>
        <begin position="30"/>
        <end position="292"/>
    </location>
</feature>
<evidence type="ECO:0000256" key="1">
    <source>
        <dbReference type="SAM" id="Phobius"/>
    </source>
</evidence>
<dbReference type="EMBL" id="CP060587">
    <property type="protein sequence ID" value="QNL93537.1"/>
    <property type="molecule type" value="Genomic_DNA"/>
</dbReference>
<keyword evidence="1" id="KW-1133">Transmembrane helix</keyword>
<dbReference type="AlphaFoldDB" id="A0A8I0EX36"/>
<keyword evidence="2" id="KW-0732">Signal</keyword>
<keyword evidence="1" id="KW-0472">Membrane</keyword>
<evidence type="ECO:0000313" key="5">
    <source>
        <dbReference type="Proteomes" id="UP000515871"/>
    </source>
</evidence>
<feature type="transmembrane region" description="Helical" evidence="1">
    <location>
        <begin position="199"/>
        <end position="219"/>
    </location>
</feature>
<evidence type="ECO:0000256" key="2">
    <source>
        <dbReference type="SAM" id="SignalP"/>
    </source>
</evidence>
<dbReference type="PANTHER" id="PTHR40761:SF1">
    <property type="entry name" value="CONSERVED INTEGRAL MEMBRANE ALANINE VALINE AND LEUCINE RICH PROTEIN-RELATED"/>
    <property type="match status" value="1"/>
</dbReference>
<reference evidence="3" key="1">
    <citation type="submission" date="2020-09" db="EMBL/GenBank/DDBJ databases">
        <title>Novel species in genus Aeromicrobium.</title>
        <authorList>
            <person name="Zhang G."/>
        </authorList>
    </citation>
    <scope>NUCLEOTIDE SEQUENCE</scope>
    <source>
        <strain evidence="5">zg-629</strain>
        <strain evidence="4">Zg-629</strain>
        <strain evidence="3">Zg-636</strain>
    </source>
</reference>
<dbReference type="NCBIfam" id="NF038012">
    <property type="entry name" value="DMT_1"/>
    <property type="match status" value="1"/>
</dbReference>
<proteinExistence type="predicted"/>
<keyword evidence="1" id="KW-0812">Transmembrane</keyword>
<organism evidence="3 6">
    <name type="scientific">Aeromicrobium senzhongii</name>
    <dbReference type="NCBI Taxonomy" id="2663859"/>
    <lineage>
        <taxon>Bacteria</taxon>
        <taxon>Bacillati</taxon>
        <taxon>Actinomycetota</taxon>
        <taxon>Actinomycetes</taxon>
        <taxon>Propionibacteriales</taxon>
        <taxon>Nocardioidaceae</taxon>
        <taxon>Aeromicrobium</taxon>
    </lineage>
</organism>
<evidence type="ECO:0000313" key="4">
    <source>
        <dbReference type="EMBL" id="QNL93537.1"/>
    </source>
</evidence>
<feature type="transmembrane region" description="Helical" evidence="1">
    <location>
        <begin position="257"/>
        <end position="277"/>
    </location>
</feature>
<feature type="transmembrane region" description="Helical" evidence="1">
    <location>
        <begin position="59"/>
        <end position="92"/>
    </location>
</feature>
<dbReference type="Proteomes" id="UP000515871">
    <property type="component" value="Chromosome"/>
</dbReference>
<accession>A0A8I0EX36</accession>
<feature type="transmembrane region" description="Helical" evidence="1">
    <location>
        <begin position="231"/>
        <end position="251"/>
    </location>
</feature>
<evidence type="ECO:0000313" key="6">
    <source>
        <dbReference type="Proteomes" id="UP000620591"/>
    </source>
</evidence>
<dbReference type="RefSeq" id="WP_154596945.1">
    <property type="nucleotide sequence ID" value="NZ_CP060587.1"/>
</dbReference>
<feature type="signal peptide" evidence="2">
    <location>
        <begin position="1"/>
        <end position="29"/>
    </location>
</feature>
<keyword evidence="5" id="KW-1185">Reference proteome</keyword>
<feature type="transmembrane region" description="Helical" evidence="1">
    <location>
        <begin position="136"/>
        <end position="153"/>
    </location>
</feature>
<feature type="transmembrane region" description="Helical" evidence="1">
    <location>
        <begin position="104"/>
        <end position="124"/>
    </location>
</feature>
<name>A0A8I0EX36_9ACTN</name>